<keyword evidence="2" id="KW-1185">Reference proteome</keyword>
<protein>
    <submittedName>
        <fullName evidence="1">Uncharacterized protein</fullName>
    </submittedName>
</protein>
<organism evidence="1 2">
    <name type="scientific">Dendrolimus kikuchii</name>
    <dbReference type="NCBI Taxonomy" id="765133"/>
    <lineage>
        <taxon>Eukaryota</taxon>
        <taxon>Metazoa</taxon>
        <taxon>Ecdysozoa</taxon>
        <taxon>Arthropoda</taxon>
        <taxon>Hexapoda</taxon>
        <taxon>Insecta</taxon>
        <taxon>Pterygota</taxon>
        <taxon>Neoptera</taxon>
        <taxon>Endopterygota</taxon>
        <taxon>Lepidoptera</taxon>
        <taxon>Glossata</taxon>
        <taxon>Ditrysia</taxon>
        <taxon>Bombycoidea</taxon>
        <taxon>Lasiocampidae</taxon>
        <taxon>Dendrolimus</taxon>
    </lineage>
</organism>
<comment type="caution">
    <text evidence="1">The sequence shown here is derived from an EMBL/GenBank/DDBJ whole genome shotgun (WGS) entry which is preliminary data.</text>
</comment>
<evidence type="ECO:0000313" key="1">
    <source>
        <dbReference type="EMBL" id="KAJ0175390.1"/>
    </source>
</evidence>
<name>A0ACC1CV34_9NEOP</name>
<accession>A0ACC1CV34</accession>
<proteinExistence type="predicted"/>
<dbReference type="EMBL" id="CM034401">
    <property type="protein sequence ID" value="KAJ0175390.1"/>
    <property type="molecule type" value="Genomic_DNA"/>
</dbReference>
<reference evidence="1 2" key="1">
    <citation type="journal article" date="2021" name="Front. Genet.">
        <title>Chromosome-Level Genome Assembly Reveals Significant Gene Expansion in the Toll and IMD Signaling Pathways of Dendrolimus kikuchii.</title>
        <authorList>
            <person name="Zhou J."/>
            <person name="Wu P."/>
            <person name="Xiong Z."/>
            <person name="Liu N."/>
            <person name="Zhao N."/>
            <person name="Ji M."/>
            <person name="Qiu Y."/>
            <person name="Yang B."/>
        </authorList>
    </citation>
    <scope>NUCLEOTIDE SEQUENCE [LARGE SCALE GENOMIC DNA]</scope>
    <source>
        <strain evidence="1">Ann1</strain>
    </source>
</reference>
<gene>
    <name evidence="1" type="ORF">K1T71_008549</name>
</gene>
<dbReference type="Proteomes" id="UP000824533">
    <property type="component" value="Linkage Group LG15"/>
</dbReference>
<evidence type="ECO:0000313" key="2">
    <source>
        <dbReference type="Proteomes" id="UP000824533"/>
    </source>
</evidence>
<sequence length="387" mass="42055">MAGVPVVTRARRIMSFSAAWRGILPALLTVSSLCNNATFISGQVDTMLAEYDRETPPSSKVVVTALLDIRHVTVYDKDSTVHVLGDLKMEWEDKRISWNATEWNCDNPLVTAERLWLPDVTLMNAAGTSNGDMGLRARLSSTGAIAWITRLDFTIPVSLVLDKWPNDVQTATVKFGSRAYSIDEMDLETNHEKRFVAVVESSSWEIMSLSSNRSIRDTGVFQTRIVSWTFTLRRRAPAHALATAGVLVAVLILLTAAGALKPALRAPASACASFTSAMWLISALLRLPAACSYPRVVSLMSATCICGAITTLAAAVVGRIATKTSKAPGCVRSAVLSISLRCSLTPDVDESNREKNGTWCLAAVILDRVFVVALWFTLFILAILYVA</sequence>